<evidence type="ECO:0000313" key="8">
    <source>
        <dbReference type="EMBL" id="KNA90778.1"/>
    </source>
</evidence>
<keyword evidence="5" id="KW-0046">Antibiotic resistance</keyword>
<evidence type="ECO:0000313" key="9">
    <source>
        <dbReference type="Proteomes" id="UP000037247"/>
    </source>
</evidence>
<dbReference type="PIRSF" id="PIRSF006648">
    <property type="entry name" value="DrrB"/>
    <property type="match status" value="1"/>
</dbReference>
<dbReference type="EMBL" id="LDTZ01000018">
    <property type="protein sequence ID" value="KNA90778.1"/>
    <property type="molecule type" value="Genomic_DNA"/>
</dbReference>
<evidence type="ECO:0000256" key="3">
    <source>
        <dbReference type="ARBA" id="ARBA00022989"/>
    </source>
</evidence>
<keyword evidence="2 6" id="KW-0812">Transmembrane</keyword>
<comment type="caution">
    <text evidence="8">The sequence shown here is derived from an EMBL/GenBank/DDBJ whole genome shotgun (WGS) entry which is preliminary data.</text>
</comment>
<evidence type="ECO:0000256" key="6">
    <source>
        <dbReference type="SAM" id="Phobius"/>
    </source>
</evidence>
<feature type="domain" description="ABC-2 type transporter transmembrane" evidence="7">
    <location>
        <begin position="30"/>
        <end position="204"/>
    </location>
</feature>
<comment type="subcellular location">
    <subcellularLocation>
        <location evidence="1">Membrane</location>
        <topology evidence="1">Multi-pass membrane protein</topology>
    </subcellularLocation>
</comment>
<feature type="transmembrane region" description="Helical" evidence="6">
    <location>
        <begin position="148"/>
        <end position="172"/>
    </location>
</feature>
<organism evidence="8 9">
    <name type="scientific">Gordonia jacobaea</name>
    <dbReference type="NCBI Taxonomy" id="122202"/>
    <lineage>
        <taxon>Bacteria</taxon>
        <taxon>Bacillati</taxon>
        <taxon>Actinomycetota</taxon>
        <taxon>Actinomycetes</taxon>
        <taxon>Mycobacteriales</taxon>
        <taxon>Gordoniaceae</taxon>
        <taxon>Gordonia</taxon>
    </lineage>
</organism>
<keyword evidence="3 6" id="KW-1133">Transmembrane helix</keyword>
<keyword evidence="9" id="KW-1185">Reference proteome</keyword>
<feature type="transmembrane region" description="Helical" evidence="6">
    <location>
        <begin position="117"/>
        <end position="142"/>
    </location>
</feature>
<evidence type="ECO:0000256" key="1">
    <source>
        <dbReference type="ARBA" id="ARBA00004141"/>
    </source>
</evidence>
<evidence type="ECO:0000256" key="2">
    <source>
        <dbReference type="ARBA" id="ARBA00022692"/>
    </source>
</evidence>
<accession>A0ABR5IAY7</accession>
<reference evidence="8 9" key="1">
    <citation type="submission" date="2015-05" db="EMBL/GenBank/DDBJ databases">
        <title>Draft genome sequence of the bacterium Gordonia jacobaea a new member of the Gordonia genus.</title>
        <authorList>
            <person name="Jimenez-Galisteo G."/>
            <person name="Dominguez A."/>
            <person name="Munoz E."/>
            <person name="Vinas M."/>
        </authorList>
    </citation>
    <scope>NUCLEOTIDE SEQUENCE [LARGE SCALE GENOMIC DNA]</scope>
    <source>
        <strain evidence="9">mv1</strain>
    </source>
</reference>
<proteinExistence type="predicted"/>
<dbReference type="PANTHER" id="PTHR43077">
    <property type="entry name" value="TRANSPORT PERMEASE YVFS-RELATED"/>
    <property type="match status" value="1"/>
</dbReference>
<protein>
    <submittedName>
        <fullName evidence="8">ABC transporter</fullName>
    </submittedName>
</protein>
<dbReference type="PANTHER" id="PTHR43077:SF11">
    <property type="entry name" value="TRANSPORT PERMEASE YVFS-RELATED"/>
    <property type="match status" value="1"/>
</dbReference>
<gene>
    <name evidence="8" type="ORF">ABW18_14780</name>
</gene>
<feature type="transmembrane region" description="Helical" evidence="6">
    <location>
        <begin position="237"/>
        <end position="261"/>
    </location>
</feature>
<name>A0ABR5IAY7_9ACTN</name>
<feature type="transmembrane region" description="Helical" evidence="6">
    <location>
        <begin position="184"/>
        <end position="202"/>
    </location>
</feature>
<keyword evidence="4 6" id="KW-0472">Membrane</keyword>
<feature type="transmembrane region" description="Helical" evidence="6">
    <location>
        <begin position="70"/>
        <end position="96"/>
    </location>
</feature>
<evidence type="ECO:0000259" key="7">
    <source>
        <dbReference type="Pfam" id="PF01061"/>
    </source>
</evidence>
<dbReference type="Proteomes" id="UP000037247">
    <property type="component" value="Unassembled WGS sequence"/>
</dbReference>
<feature type="transmembrane region" description="Helical" evidence="6">
    <location>
        <begin position="40"/>
        <end position="58"/>
    </location>
</feature>
<dbReference type="InterPro" id="IPR013525">
    <property type="entry name" value="ABC2_TM"/>
</dbReference>
<evidence type="ECO:0000256" key="4">
    <source>
        <dbReference type="ARBA" id="ARBA00023136"/>
    </source>
</evidence>
<dbReference type="RefSeq" id="WP_049699712.1">
    <property type="nucleotide sequence ID" value="NZ_LDTZ01000018.1"/>
</dbReference>
<dbReference type="InterPro" id="IPR051328">
    <property type="entry name" value="T7SS_ABC-Transporter"/>
</dbReference>
<evidence type="ECO:0000256" key="5">
    <source>
        <dbReference type="ARBA" id="ARBA00023251"/>
    </source>
</evidence>
<sequence length="268" mass="28049">MNVNTADAPTTTASDSLRGFFASPTYLRLDIRRVMRNRRAMIFTVVMPALLYLVFGATQTTSDAVGSGNVAFYVLIGMAVYGAILAAATNAASVAIEQQAGWTRTLMMTPLQPAGYVATKIGVALAMGALPIAVLCIAGIATGAHAPFGIWIACLLLGWIGASVFAAFGLAVGSLMRSDGAMQVMGGVLALLAFAGNVFVPLKGTMLTISQFTPMFGVVTLARYPLDHGVTVYGTHIGLWVAVANLVIWAAVFSVAAAVFYSRSTQRQ</sequence>
<dbReference type="InterPro" id="IPR000412">
    <property type="entry name" value="ABC_2_transport"/>
</dbReference>
<dbReference type="Pfam" id="PF01061">
    <property type="entry name" value="ABC2_membrane"/>
    <property type="match status" value="1"/>
</dbReference>